<evidence type="ECO:0008006" key="5">
    <source>
        <dbReference type="Google" id="ProtNLM"/>
    </source>
</evidence>
<organism evidence="3 4">
    <name type="scientific">Cimex lectularius</name>
    <name type="common">Bed bug</name>
    <name type="synonym">Acanthia lectularia</name>
    <dbReference type="NCBI Taxonomy" id="79782"/>
    <lineage>
        <taxon>Eukaryota</taxon>
        <taxon>Metazoa</taxon>
        <taxon>Ecdysozoa</taxon>
        <taxon>Arthropoda</taxon>
        <taxon>Hexapoda</taxon>
        <taxon>Insecta</taxon>
        <taxon>Pterygota</taxon>
        <taxon>Neoptera</taxon>
        <taxon>Paraneoptera</taxon>
        <taxon>Hemiptera</taxon>
        <taxon>Heteroptera</taxon>
        <taxon>Panheteroptera</taxon>
        <taxon>Cimicomorpha</taxon>
        <taxon>Cimicidae</taxon>
        <taxon>Cimex</taxon>
    </lineage>
</organism>
<feature type="compositionally biased region" description="Low complexity" evidence="1">
    <location>
        <begin position="139"/>
        <end position="153"/>
    </location>
</feature>
<dbReference type="GeneID" id="106669154"/>
<dbReference type="EnsemblMetazoa" id="XM_014398458.2">
    <property type="protein sequence ID" value="XP_014253944.1"/>
    <property type="gene ID" value="LOC106669154"/>
</dbReference>
<proteinExistence type="predicted"/>
<sequence length="351" mass="37057">MTKEILRFLAIGVLIVFFLAGPQVKAEEFDINSISSFLGDDATANSAVSGKNTGFSFNNYNPSTQNVYKAAASTYSSVQKEPASVSSAYTNPYNPYSASNQQYQGQQYHGADGYNAGSFGSESQSTPFAFPTQGAQAKPSYGGASSHSSSTHGPNPPGSPLGQVHPGSPSVNLGQAHHGHGPQTFGPGGADAYKSYSQYSNGGASYNALHPGSTPGSYSPYTFEKPSRPSYQGPSPYSAYGGQYGGHQYPGGFSSTSPTQFGYGPPKTPYSSPYKPTGYYSRPYSGFSSYKPHSYSPSRYPGYSGKYSTSSFSRPGGYSNSAYSSKPYSYKGPYKGASSKPVAAYAFSDLF</sequence>
<keyword evidence="4" id="KW-1185">Reference proteome</keyword>
<evidence type="ECO:0000313" key="4">
    <source>
        <dbReference type="Proteomes" id="UP000494040"/>
    </source>
</evidence>
<feature type="compositionally biased region" description="Polar residues" evidence="1">
    <location>
        <begin position="118"/>
        <end position="127"/>
    </location>
</feature>
<reference evidence="3" key="1">
    <citation type="submission" date="2022-01" db="UniProtKB">
        <authorList>
            <consortium name="EnsemblMetazoa"/>
        </authorList>
    </citation>
    <scope>IDENTIFICATION</scope>
</reference>
<evidence type="ECO:0000256" key="2">
    <source>
        <dbReference type="SAM" id="SignalP"/>
    </source>
</evidence>
<dbReference type="RefSeq" id="XP_014253944.1">
    <property type="nucleotide sequence ID" value="XM_014398458.2"/>
</dbReference>
<keyword evidence="2" id="KW-0732">Signal</keyword>
<name>A0A8I6S020_CIMLE</name>
<dbReference type="KEGG" id="clec:106669154"/>
<feature type="signal peptide" evidence="2">
    <location>
        <begin position="1"/>
        <end position="26"/>
    </location>
</feature>
<feature type="region of interest" description="Disordered" evidence="1">
    <location>
        <begin position="217"/>
        <end position="268"/>
    </location>
</feature>
<evidence type="ECO:0000256" key="1">
    <source>
        <dbReference type="SAM" id="MobiDB-lite"/>
    </source>
</evidence>
<evidence type="ECO:0000313" key="3">
    <source>
        <dbReference type="EnsemblMetazoa" id="XP_014253944.1"/>
    </source>
</evidence>
<accession>A0A8I6S020</accession>
<protein>
    <recommendedName>
        <fullName evidence="5">CPR type cuticle protein</fullName>
    </recommendedName>
</protein>
<feature type="region of interest" description="Disordered" evidence="1">
    <location>
        <begin position="107"/>
        <end position="190"/>
    </location>
</feature>
<dbReference type="OrthoDB" id="6630822at2759"/>
<feature type="chain" id="PRO_5035303946" description="CPR type cuticle protein" evidence="2">
    <location>
        <begin position="27"/>
        <end position="351"/>
    </location>
</feature>
<dbReference type="Proteomes" id="UP000494040">
    <property type="component" value="Unassembled WGS sequence"/>
</dbReference>
<dbReference type="AlphaFoldDB" id="A0A8I6S020"/>